<evidence type="ECO:0000256" key="5">
    <source>
        <dbReference type="ARBA" id="ARBA00022741"/>
    </source>
</evidence>
<dbReference type="PANTHER" id="PTHR43166">
    <property type="entry name" value="AMINO ACID IMPORT ATP-BINDING PROTEIN"/>
    <property type="match status" value="1"/>
</dbReference>
<dbReference type="PANTHER" id="PTHR43166:SF9">
    <property type="entry name" value="GLUTAMATE_ASPARTATE IMPORT ATP-BINDING PROTEIN GLTL"/>
    <property type="match status" value="1"/>
</dbReference>
<dbReference type="GO" id="GO:0005886">
    <property type="term" value="C:plasma membrane"/>
    <property type="evidence" value="ECO:0007669"/>
    <property type="project" value="UniProtKB-SubCell"/>
</dbReference>
<keyword evidence="3" id="KW-0813">Transport</keyword>
<dbReference type="Pfam" id="PF00005">
    <property type="entry name" value="ABC_tran"/>
    <property type="match status" value="1"/>
</dbReference>
<dbReference type="GO" id="GO:0016887">
    <property type="term" value="F:ATP hydrolysis activity"/>
    <property type="evidence" value="ECO:0007669"/>
    <property type="project" value="InterPro"/>
</dbReference>
<keyword evidence="8" id="KW-0472">Membrane</keyword>
<keyword evidence="4" id="KW-1003">Cell membrane</keyword>
<keyword evidence="7" id="KW-0029">Amino-acid transport</keyword>
<dbReference type="InterPro" id="IPR017871">
    <property type="entry name" value="ABC_transporter-like_CS"/>
</dbReference>
<dbReference type="GO" id="GO:0005524">
    <property type="term" value="F:ATP binding"/>
    <property type="evidence" value="ECO:0007669"/>
    <property type="project" value="UniProtKB-KW"/>
</dbReference>
<organism evidence="10">
    <name type="scientific">Desulfacinum infernum</name>
    <dbReference type="NCBI Taxonomy" id="35837"/>
    <lineage>
        <taxon>Bacteria</taxon>
        <taxon>Pseudomonadati</taxon>
        <taxon>Thermodesulfobacteriota</taxon>
        <taxon>Syntrophobacteria</taxon>
        <taxon>Syntrophobacterales</taxon>
        <taxon>Syntrophobacteraceae</taxon>
        <taxon>Desulfacinum</taxon>
    </lineage>
</organism>
<dbReference type="Gene3D" id="3.40.50.300">
    <property type="entry name" value="P-loop containing nucleotide triphosphate hydrolases"/>
    <property type="match status" value="1"/>
</dbReference>
<dbReference type="InterPro" id="IPR003439">
    <property type="entry name" value="ABC_transporter-like_ATP-bd"/>
</dbReference>
<gene>
    <name evidence="10" type="ORF">ENS06_00635</name>
</gene>
<evidence type="ECO:0000313" key="10">
    <source>
        <dbReference type="EMBL" id="HFK95811.1"/>
    </source>
</evidence>
<evidence type="ECO:0000256" key="3">
    <source>
        <dbReference type="ARBA" id="ARBA00022448"/>
    </source>
</evidence>
<evidence type="ECO:0000256" key="7">
    <source>
        <dbReference type="ARBA" id="ARBA00022970"/>
    </source>
</evidence>
<feature type="domain" description="ABC transporter" evidence="9">
    <location>
        <begin position="5"/>
        <end position="240"/>
    </location>
</feature>
<name>A0A832EC50_9BACT</name>
<evidence type="ECO:0000256" key="4">
    <source>
        <dbReference type="ARBA" id="ARBA00022475"/>
    </source>
</evidence>
<keyword evidence="6 10" id="KW-0067">ATP-binding</keyword>
<dbReference type="InterPro" id="IPR050086">
    <property type="entry name" value="MetN_ABC_transporter-like"/>
</dbReference>
<comment type="caution">
    <text evidence="10">The sequence shown here is derived from an EMBL/GenBank/DDBJ whole genome shotgun (WGS) entry which is preliminary data.</text>
</comment>
<evidence type="ECO:0000256" key="2">
    <source>
        <dbReference type="ARBA" id="ARBA00005417"/>
    </source>
</evidence>
<dbReference type="GO" id="GO:0015424">
    <property type="term" value="F:ABC-type amino acid transporter activity"/>
    <property type="evidence" value="ECO:0007669"/>
    <property type="project" value="InterPro"/>
</dbReference>
<reference evidence="10" key="1">
    <citation type="journal article" date="2020" name="mSystems">
        <title>Genome- and Community-Level Interaction Insights into Carbon Utilization and Element Cycling Functions of Hydrothermarchaeota in Hydrothermal Sediment.</title>
        <authorList>
            <person name="Zhou Z."/>
            <person name="Liu Y."/>
            <person name="Xu W."/>
            <person name="Pan J."/>
            <person name="Luo Z.H."/>
            <person name="Li M."/>
        </authorList>
    </citation>
    <scope>NUCLEOTIDE SEQUENCE [LARGE SCALE GENOMIC DNA]</scope>
    <source>
        <strain evidence="10">SpSt-456</strain>
    </source>
</reference>
<accession>A0A832EC50</accession>
<sequence length="250" mass="27666">METILQVHEIRKHYGDKEIVKGVSLSVRRGEIKVLIGPSGAGKSTLLQMINFLVFPDGGDVFLEGRRIDPSRRRDLCAYRQQVGMIFQEFNLFDHLTALGNVEIGLVRVKKMDKKAARRRAMAELERVGLGDHAGKYPAELSGGQKQRVSIARALALDPKVMLLDEPTSALDPELIGEVHAVIRELGASGMTMIMATHQIGFARALAHEMIFMEDGRIVEQGPPDIILDEARCARTREFCAKIGELGGRP</sequence>
<dbReference type="InterPro" id="IPR027417">
    <property type="entry name" value="P-loop_NTPase"/>
</dbReference>
<dbReference type="AlphaFoldDB" id="A0A832EC50"/>
<dbReference type="PIRSF" id="PIRSF039085">
    <property type="entry name" value="ABC_ATPase_HisP"/>
    <property type="match status" value="1"/>
</dbReference>
<dbReference type="PROSITE" id="PS00211">
    <property type="entry name" value="ABC_TRANSPORTER_1"/>
    <property type="match status" value="1"/>
</dbReference>
<evidence type="ECO:0000256" key="8">
    <source>
        <dbReference type="ARBA" id="ARBA00023136"/>
    </source>
</evidence>
<dbReference type="PROSITE" id="PS50893">
    <property type="entry name" value="ABC_TRANSPORTER_2"/>
    <property type="match status" value="1"/>
</dbReference>
<proteinExistence type="inferred from homology"/>
<evidence type="ECO:0000259" key="9">
    <source>
        <dbReference type="PROSITE" id="PS50893"/>
    </source>
</evidence>
<dbReference type="InterPro" id="IPR003593">
    <property type="entry name" value="AAA+_ATPase"/>
</dbReference>
<dbReference type="SMART" id="SM00382">
    <property type="entry name" value="AAA"/>
    <property type="match status" value="1"/>
</dbReference>
<dbReference type="SUPFAM" id="SSF52540">
    <property type="entry name" value="P-loop containing nucleoside triphosphate hydrolases"/>
    <property type="match status" value="1"/>
</dbReference>
<evidence type="ECO:0000256" key="6">
    <source>
        <dbReference type="ARBA" id="ARBA00022840"/>
    </source>
</evidence>
<protein>
    <submittedName>
        <fullName evidence="10">Amino acid ABC transporter ATP-binding protein</fullName>
    </submittedName>
</protein>
<evidence type="ECO:0000256" key="1">
    <source>
        <dbReference type="ARBA" id="ARBA00004202"/>
    </source>
</evidence>
<dbReference type="EMBL" id="DSTK01000005">
    <property type="protein sequence ID" value="HFK95811.1"/>
    <property type="molecule type" value="Genomic_DNA"/>
</dbReference>
<keyword evidence="5" id="KW-0547">Nucleotide-binding</keyword>
<comment type="subcellular location">
    <subcellularLocation>
        <location evidence="1">Cell membrane</location>
        <topology evidence="1">Peripheral membrane protein</topology>
    </subcellularLocation>
</comment>
<dbReference type="InterPro" id="IPR030679">
    <property type="entry name" value="ABC_ATPase_HisP-typ"/>
</dbReference>
<comment type="similarity">
    <text evidence="2">Belongs to the ABC transporter superfamily.</text>
</comment>